<dbReference type="AlphaFoldDB" id="A0A1I8ENN8"/>
<name>A0A1I8ENN8_WUCBA</name>
<sequence length="204" mass="23556">MGSDLFLNDKIERGKGMVRGDRLRSHSLEIKQNVNEDKENGNLNILNDKENNDEQQFNEASDLQYLRSFLLVVQCIRLKAKGKKWLQDLPNQCRHVVDEEDAFMWDQQKQITDESMTECDSILIQKHSLRRQSLGGLPKKQDKGNKCRRRSLLQKAVSKLPISNHPQTIIVEKESSFSNPMRMENVDQSRYSASAVSCCISLIY</sequence>
<dbReference type="WBParaSite" id="maker-PairedContig_360-snap-gene-0.15-mRNA-1">
    <property type="protein sequence ID" value="maker-PairedContig_360-snap-gene-0.15-mRNA-1"/>
    <property type="gene ID" value="maker-PairedContig_360-snap-gene-0.15"/>
</dbReference>
<reference evidence="1" key="1">
    <citation type="submission" date="2016-11" db="UniProtKB">
        <authorList>
            <consortium name="WormBaseParasite"/>
        </authorList>
    </citation>
    <scope>IDENTIFICATION</scope>
    <source>
        <strain evidence="1">pt0022</strain>
    </source>
</reference>
<protein>
    <submittedName>
        <fullName evidence="1">Uncharacterized protein</fullName>
    </submittedName>
</protein>
<accession>A0A1I8ENN8</accession>
<evidence type="ECO:0000313" key="1">
    <source>
        <dbReference type="WBParaSite" id="maker-PairedContig_360-snap-gene-0.15-mRNA-1"/>
    </source>
</evidence>
<proteinExistence type="predicted"/>
<organism evidence="1">
    <name type="scientific">Wuchereria bancrofti</name>
    <dbReference type="NCBI Taxonomy" id="6293"/>
    <lineage>
        <taxon>Eukaryota</taxon>
        <taxon>Metazoa</taxon>
        <taxon>Ecdysozoa</taxon>
        <taxon>Nematoda</taxon>
        <taxon>Chromadorea</taxon>
        <taxon>Rhabditida</taxon>
        <taxon>Spirurina</taxon>
        <taxon>Spiruromorpha</taxon>
        <taxon>Filarioidea</taxon>
        <taxon>Onchocercidae</taxon>
        <taxon>Wuchereria</taxon>
    </lineage>
</organism>
<dbReference type="STRING" id="6293.A0A1I8ENN8"/>